<evidence type="ECO:0000313" key="1">
    <source>
        <dbReference type="EMBL" id="ETX02096.1"/>
    </source>
</evidence>
<dbReference type="AlphaFoldDB" id="W4LWF5"/>
<dbReference type="EMBL" id="AZHW01000176">
    <property type="protein sequence ID" value="ETX02096.1"/>
    <property type="molecule type" value="Genomic_DNA"/>
</dbReference>
<name>W4LWF5_ENTF1</name>
<dbReference type="HOGENOM" id="CLU_1080472_0_0_7"/>
<organism evidence="1 2">
    <name type="scientific">Entotheonella factor</name>
    <dbReference type="NCBI Taxonomy" id="1429438"/>
    <lineage>
        <taxon>Bacteria</taxon>
        <taxon>Pseudomonadati</taxon>
        <taxon>Nitrospinota/Tectimicrobiota group</taxon>
        <taxon>Candidatus Tectimicrobiota</taxon>
        <taxon>Candidatus Entotheonellia</taxon>
        <taxon>Candidatus Entotheonellales</taxon>
        <taxon>Candidatus Entotheonellaceae</taxon>
        <taxon>Candidatus Entotheonella</taxon>
    </lineage>
</organism>
<gene>
    <name evidence="1" type="ORF">ETSY1_04785</name>
</gene>
<evidence type="ECO:0000313" key="2">
    <source>
        <dbReference type="Proteomes" id="UP000019141"/>
    </source>
</evidence>
<protein>
    <submittedName>
        <fullName evidence="1">Uncharacterized protein</fullName>
    </submittedName>
</protein>
<keyword evidence="2" id="KW-1185">Reference proteome</keyword>
<sequence>MTRQIRKSTLFLIMLVTFIIGAVPHDGYAQEVDMPAVDFTVFIEINATDGDAGLQGKLDGDAWNLATVMRPDGATIFEFTPQNNLMDHGVTELQWESNEPPFTELPLIDFLSLFPAGVYTAQIVTIEGEPLMDSSELTHNLPAGPVIIAPEADAVVASGEDLAVMWEPVVDDILRPGAGDLGSAIGSYIVVVEYETEEANEDLTLLISADETQAIIPGSFLKPDRIYKIEVGAREEGGNQTFTEHEICTGVCPEEEE</sequence>
<reference evidence="1 2" key="1">
    <citation type="journal article" date="2014" name="Nature">
        <title>An environmental bacterial taxon with a large and distinct metabolic repertoire.</title>
        <authorList>
            <person name="Wilson M.C."/>
            <person name="Mori T."/>
            <person name="Ruckert C."/>
            <person name="Uria A.R."/>
            <person name="Helf M.J."/>
            <person name="Takada K."/>
            <person name="Gernert C."/>
            <person name="Steffens U.A."/>
            <person name="Heycke N."/>
            <person name="Schmitt S."/>
            <person name="Rinke C."/>
            <person name="Helfrich E.J."/>
            <person name="Brachmann A.O."/>
            <person name="Gurgui C."/>
            <person name="Wakimoto T."/>
            <person name="Kracht M."/>
            <person name="Crusemann M."/>
            <person name="Hentschel U."/>
            <person name="Abe I."/>
            <person name="Matsunaga S."/>
            <person name="Kalinowski J."/>
            <person name="Takeyama H."/>
            <person name="Piel J."/>
        </authorList>
    </citation>
    <scope>NUCLEOTIDE SEQUENCE [LARGE SCALE GENOMIC DNA]</scope>
    <source>
        <strain evidence="2">TSY1</strain>
    </source>
</reference>
<proteinExistence type="predicted"/>
<dbReference type="Proteomes" id="UP000019141">
    <property type="component" value="Unassembled WGS sequence"/>
</dbReference>
<comment type="caution">
    <text evidence="1">The sequence shown here is derived from an EMBL/GenBank/DDBJ whole genome shotgun (WGS) entry which is preliminary data.</text>
</comment>
<accession>W4LWF5</accession>